<evidence type="ECO:0000256" key="7">
    <source>
        <dbReference type="ARBA" id="ARBA00023136"/>
    </source>
</evidence>
<dbReference type="EC" id="1.14.99.60" evidence="8"/>
<dbReference type="Proteomes" id="UP001234581">
    <property type="component" value="Unassembled WGS sequence"/>
</dbReference>
<comment type="subunit">
    <text evidence="8">Component of a multi-subunit COQ enzyme complex, composed of at least COQ3, COQ4, COQ5, COQ6, COQ7 and COQ9.</text>
</comment>
<evidence type="ECO:0000256" key="6">
    <source>
        <dbReference type="ARBA" id="ARBA00023033"/>
    </source>
</evidence>
<keyword evidence="8" id="KW-0999">Mitochondrion inner membrane</keyword>
<protein>
    <recommendedName>
        <fullName evidence="8">5-demethoxyubiquinone hydroxylase, mitochondrial</fullName>
        <shortName evidence="8">DMQ hydroxylase</shortName>
        <ecNumber evidence="8">1.14.99.60</ecNumber>
    </recommendedName>
    <alternativeName>
        <fullName evidence="8">Ubiquinone biosynthesis monooxygenase COQ7</fullName>
    </alternativeName>
</protein>
<comment type="pathway">
    <text evidence="1 8">Cofactor biosynthesis; ubiquinone biosynthesis.</text>
</comment>
<keyword evidence="3 8" id="KW-0479">Metal-binding</keyword>
<sequence length="233" mass="26159">MLVSRRITSLRPTFARAMATATNGAGKTGATQSQQGEQQEQQQQQQQRRRLGPLTPKEKEVLDPMIRVDQSGEVGAYYIYMGQMAVLGRDKKLRPILQEMWDQEKHHLERFDQLVGDMRVRPSLLRPLWEVAGFAVGAGTALMGKEAAMACTEAVETVIGNHYDDQLRTIVKMIDANPDLEELGKTVAQFRDEELEHHDIAIEHDAHQAPFHGVLKSVIMQGCKAAIYVAERV</sequence>
<feature type="binding site" evidence="8">
    <location>
        <position position="104"/>
    </location>
    <ligand>
        <name>Fe cation</name>
        <dbReference type="ChEBI" id="CHEBI:24875"/>
        <label>2</label>
    </ligand>
</feature>
<proteinExistence type="inferred from homology"/>
<feature type="binding site" evidence="8">
    <location>
        <position position="73"/>
    </location>
    <ligand>
        <name>Fe cation</name>
        <dbReference type="ChEBI" id="CHEBI:24875"/>
        <label>1</label>
    </ligand>
</feature>
<comment type="subcellular location">
    <subcellularLocation>
        <location evidence="8">Mitochondrion inner membrane</location>
        <topology evidence="8">Peripheral membrane protein</topology>
        <orientation evidence="8">Matrix side</orientation>
    </subcellularLocation>
</comment>
<dbReference type="InterPro" id="IPR009078">
    <property type="entry name" value="Ferritin-like_SF"/>
</dbReference>
<dbReference type="GO" id="GO:0046872">
    <property type="term" value="F:metal ion binding"/>
    <property type="evidence" value="ECO:0007669"/>
    <property type="project" value="UniProtKB-KW"/>
</dbReference>
<dbReference type="GO" id="GO:0031314">
    <property type="term" value="C:extrinsic component of mitochondrial inner membrane"/>
    <property type="evidence" value="ECO:0007669"/>
    <property type="project" value="UniProtKB-UniRule"/>
</dbReference>
<gene>
    <name evidence="8" type="primary">COQ7</name>
    <name evidence="10" type="ORF">O0I10_008882</name>
</gene>
<feature type="binding site" evidence="8">
    <location>
        <position position="156"/>
    </location>
    <ligand>
        <name>Fe cation</name>
        <dbReference type="ChEBI" id="CHEBI:24875"/>
        <label>2</label>
    </ligand>
</feature>
<dbReference type="GO" id="GO:0006744">
    <property type="term" value="P:ubiquinone biosynthetic process"/>
    <property type="evidence" value="ECO:0007669"/>
    <property type="project" value="UniProtKB-UniRule"/>
</dbReference>
<evidence type="ECO:0000256" key="5">
    <source>
        <dbReference type="ARBA" id="ARBA00023004"/>
    </source>
</evidence>
<feature type="binding site" evidence="8">
    <location>
        <position position="107"/>
    </location>
    <ligand>
        <name>Fe cation</name>
        <dbReference type="ChEBI" id="CHEBI:24875"/>
        <label>1</label>
    </ligand>
</feature>
<dbReference type="PANTHER" id="PTHR11237:SF4">
    <property type="entry name" value="5-DEMETHOXYUBIQUINONE HYDROXYLASE, MITOCHONDRIAL"/>
    <property type="match status" value="1"/>
</dbReference>
<dbReference type="HAMAP" id="MF_01658">
    <property type="entry name" value="COQ7"/>
    <property type="match status" value="1"/>
</dbReference>
<keyword evidence="4 8" id="KW-0560">Oxidoreductase</keyword>
<evidence type="ECO:0000256" key="2">
    <source>
        <dbReference type="ARBA" id="ARBA00022688"/>
    </source>
</evidence>
<keyword evidence="11" id="KW-1185">Reference proteome</keyword>
<feature type="binding site" evidence="8">
    <location>
        <position position="194"/>
    </location>
    <ligand>
        <name>Fe cation</name>
        <dbReference type="ChEBI" id="CHEBI:24875"/>
        <label>1</label>
    </ligand>
</feature>
<dbReference type="InterPro" id="IPR011566">
    <property type="entry name" value="Ubq_synth_Coq7"/>
</dbReference>
<keyword evidence="7 8" id="KW-0472">Membrane</keyword>
<dbReference type="AlphaFoldDB" id="A0AAD7UY23"/>
<feature type="compositionally biased region" description="Low complexity" evidence="9">
    <location>
        <begin position="23"/>
        <end position="46"/>
    </location>
</feature>
<accession>A0AAD7UY23</accession>
<evidence type="ECO:0000313" key="10">
    <source>
        <dbReference type="EMBL" id="KAJ8655390.1"/>
    </source>
</evidence>
<dbReference type="Pfam" id="PF03232">
    <property type="entry name" value="COQ7"/>
    <property type="match status" value="1"/>
</dbReference>
<keyword evidence="6 8" id="KW-0503">Monooxygenase</keyword>
<comment type="function">
    <text evidence="8">Catalyzes the hydroxylation of 2-polyprenyl-3-methyl-6-methoxy-1,4-benzoquinol (DMQH2) during ubiquinone biosynthesis. Has also a structural role in the COQ enzyme complex, stabilizing other COQ polypeptides.</text>
</comment>
<dbReference type="GO" id="GO:0016709">
    <property type="term" value="F:oxidoreductase activity, acting on paired donors, with incorporation or reduction of molecular oxygen, NAD(P)H as one donor, and incorporation of one atom of oxygen"/>
    <property type="evidence" value="ECO:0007669"/>
    <property type="project" value="UniProtKB-UniRule"/>
</dbReference>
<feature type="binding site" evidence="8">
    <location>
        <position position="197"/>
    </location>
    <ligand>
        <name>Fe cation</name>
        <dbReference type="ChEBI" id="CHEBI:24875"/>
        <label>2</label>
    </ligand>
</feature>
<dbReference type="SUPFAM" id="SSF47240">
    <property type="entry name" value="Ferritin-like"/>
    <property type="match status" value="1"/>
</dbReference>
<evidence type="ECO:0000256" key="3">
    <source>
        <dbReference type="ARBA" id="ARBA00022723"/>
    </source>
</evidence>
<comment type="cofactor">
    <cofactor evidence="8">
        <name>Fe cation</name>
        <dbReference type="ChEBI" id="CHEBI:24875"/>
    </cofactor>
    <text evidence="8">Binds 2 iron ions per subunit.</text>
</comment>
<evidence type="ECO:0000256" key="4">
    <source>
        <dbReference type="ARBA" id="ARBA00023002"/>
    </source>
</evidence>
<organism evidence="10 11">
    <name type="scientific">Lichtheimia ornata</name>
    <dbReference type="NCBI Taxonomy" id="688661"/>
    <lineage>
        <taxon>Eukaryota</taxon>
        <taxon>Fungi</taxon>
        <taxon>Fungi incertae sedis</taxon>
        <taxon>Mucoromycota</taxon>
        <taxon>Mucoromycotina</taxon>
        <taxon>Mucoromycetes</taxon>
        <taxon>Mucorales</taxon>
        <taxon>Lichtheimiaceae</taxon>
        <taxon>Lichtheimia</taxon>
    </lineage>
</organism>
<keyword evidence="5 8" id="KW-0408">Iron</keyword>
<keyword evidence="2 8" id="KW-0831">Ubiquinone biosynthesis</keyword>
<feature type="binding site" evidence="8">
    <location>
        <position position="194"/>
    </location>
    <ligand>
        <name>Fe cation</name>
        <dbReference type="ChEBI" id="CHEBI:24875"/>
        <label>2</label>
    </ligand>
</feature>
<comment type="similarity">
    <text evidence="8">Belongs to the COQ7 family.</text>
</comment>
<feature type="binding site" evidence="8">
    <location>
        <position position="104"/>
    </location>
    <ligand>
        <name>Fe cation</name>
        <dbReference type="ChEBI" id="CHEBI:24875"/>
        <label>1</label>
    </ligand>
</feature>
<reference evidence="10 11" key="1">
    <citation type="submission" date="2023-03" db="EMBL/GenBank/DDBJ databases">
        <title>Genome sequence of Lichtheimia ornata CBS 291.66.</title>
        <authorList>
            <person name="Mohabir J.T."/>
            <person name="Shea T.P."/>
            <person name="Kurbessoian T."/>
            <person name="Berby B."/>
            <person name="Fontaine J."/>
            <person name="Livny J."/>
            <person name="Gnirke A."/>
            <person name="Stajich J.E."/>
            <person name="Cuomo C.A."/>
        </authorList>
    </citation>
    <scope>NUCLEOTIDE SEQUENCE [LARGE SCALE GENOMIC DNA]</scope>
    <source>
        <strain evidence="10">CBS 291.66</strain>
    </source>
</reference>
<dbReference type="PANTHER" id="PTHR11237">
    <property type="entry name" value="COENZYME Q10 BIOSYNTHESIS PROTEIN 7"/>
    <property type="match status" value="1"/>
</dbReference>
<dbReference type="EMBL" id="JARTCD010000049">
    <property type="protein sequence ID" value="KAJ8655390.1"/>
    <property type="molecule type" value="Genomic_DNA"/>
</dbReference>
<evidence type="ECO:0000313" key="11">
    <source>
        <dbReference type="Proteomes" id="UP001234581"/>
    </source>
</evidence>
<dbReference type="CDD" id="cd01042">
    <property type="entry name" value="DMQH"/>
    <property type="match status" value="1"/>
</dbReference>
<feature type="region of interest" description="Disordered" evidence="9">
    <location>
        <begin position="23"/>
        <end position="61"/>
    </location>
</feature>
<name>A0AAD7UY23_9FUNG</name>
<keyword evidence="8" id="KW-0496">Mitochondrion</keyword>
<evidence type="ECO:0000256" key="9">
    <source>
        <dbReference type="SAM" id="MobiDB-lite"/>
    </source>
</evidence>
<comment type="caution">
    <text evidence="10">The sequence shown here is derived from an EMBL/GenBank/DDBJ whole genome shotgun (WGS) entry which is preliminary data.</text>
</comment>
<comment type="catalytic activity">
    <reaction evidence="8">
        <text>a 5-methoxy-2-methyl-3-(all-trans-polyprenyl)benzene-1,4-diol + AH2 + O2 = a 3-demethylubiquinol + A + H2O</text>
        <dbReference type="Rhea" id="RHEA:50908"/>
        <dbReference type="Rhea" id="RHEA-COMP:10859"/>
        <dbReference type="Rhea" id="RHEA-COMP:10914"/>
        <dbReference type="ChEBI" id="CHEBI:13193"/>
        <dbReference type="ChEBI" id="CHEBI:15377"/>
        <dbReference type="ChEBI" id="CHEBI:15379"/>
        <dbReference type="ChEBI" id="CHEBI:17499"/>
        <dbReference type="ChEBI" id="CHEBI:84167"/>
        <dbReference type="ChEBI" id="CHEBI:84422"/>
        <dbReference type="EC" id="1.14.99.60"/>
    </reaction>
</comment>
<dbReference type="GO" id="GO:0008682">
    <property type="term" value="F:3-demethoxyubiquinol 3-hydroxylase activity"/>
    <property type="evidence" value="ECO:0007669"/>
    <property type="project" value="UniProtKB-EC"/>
</dbReference>
<evidence type="ECO:0000256" key="8">
    <source>
        <dbReference type="HAMAP-Rule" id="MF_03194"/>
    </source>
</evidence>
<evidence type="ECO:0000256" key="1">
    <source>
        <dbReference type="ARBA" id="ARBA00004749"/>
    </source>
</evidence>